<organism evidence="2 3">
    <name type="scientific">Plasmodium ovale curtisi</name>
    <dbReference type="NCBI Taxonomy" id="864141"/>
    <lineage>
        <taxon>Eukaryota</taxon>
        <taxon>Sar</taxon>
        <taxon>Alveolata</taxon>
        <taxon>Apicomplexa</taxon>
        <taxon>Aconoidasida</taxon>
        <taxon>Haemosporida</taxon>
        <taxon>Plasmodiidae</taxon>
        <taxon>Plasmodium</taxon>
        <taxon>Plasmodium (Plasmodium)</taxon>
    </lineage>
</organism>
<feature type="compositionally biased region" description="Basic and acidic residues" evidence="1">
    <location>
        <begin position="337"/>
        <end position="353"/>
    </location>
</feature>
<feature type="region of interest" description="Disordered" evidence="1">
    <location>
        <begin position="910"/>
        <end position="944"/>
    </location>
</feature>
<evidence type="ECO:0000313" key="3">
    <source>
        <dbReference type="Proteomes" id="UP000078546"/>
    </source>
</evidence>
<feature type="compositionally biased region" description="Basic and acidic residues" evidence="1">
    <location>
        <begin position="1120"/>
        <end position="1136"/>
    </location>
</feature>
<accession>A0A1A8VLD7</accession>
<feature type="compositionally biased region" description="Basic and acidic residues" evidence="1">
    <location>
        <begin position="979"/>
        <end position="995"/>
    </location>
</feature>
<reference evidence="3" key="1">
    <citation type="submission" date="2016-05" db="EMBL/GenBank/DDBJ databases">
        <authorList>
            <person name="Naeem Raeece"/>
        </authorList>
    </citation>
    <scope>NUCLEOTIDE SEQUENCE [LARGE SCALE GENOMIC DNA]</scope>
</reference>
<proteinExistence type="predicted"/>
<name>A0A1A8VLD7_PLAOA</name>
<feature type="region of interest" description="Disordered" evidence="1">
    <location>
        <begin position="1110"/>
        <end position="1194"/>
    </location>
</feature>
<evidence type="ECO:0000256" key="1">
    <source>
        <dbReference type="SAM" id="MobiDB-lite"/>
    </source>
</evidence>
<dbReference type="Proteomes" id="UP000078546">
    <property type="component" value="Unassembled WGS sequence"/>
</dbReference>
<sequence length="1377" mass="161385">MNEKRSSAFDATPWIRMTIRKEREKHSSACVSTLRLDYEKGGKKKYDGFCEDASKIGDKRNGENFIEEGKTKKHHGEVFDKNEHVGKGEDPSNFCANYEQFTLLSQRDRMSKTSFEDINSGGKDKTANRLEILYHGSQCVYAVAPETDDEHTDECGDCASDSQSKGWRKEGECSCESGITGGDIYEEEVGRGEDGMCRLDDPSMLFQSRFKLFKIKYKNIFNSIVDYMFSHPYIQLFETDSVTPKREYFYSNNLNGEKEYPNGFSPNVSSNRQSEHDNMSNSIGHIPVGSNSCYNIPQGRMVHLAELKSREKLYEGLHLPHGKISSEGLGTSKQKTTWREASHDSGVNCEKDSSGKKPLFVSIQGDNIVKTNMHPLLSRSGSHCGSAQNGAHNRRAHFDLDKVKHRIRHLQDKINVSLSLLRDRQHGHVQGKIEQHERNKLECPQKGGKKRDKPFVYSVYNLTGQSFPSHFGTLYGEEKQIFVRKPGKQKYILNKLICKQLKEHLQRSNINVLPCHTVEEDKKSFRYLLLTFGKLLLCGKEKNIFIRMDINESNCNFYFNLFPEMRKKNKIEDIKREKCYLFYKIREYIYQQHKTNLFWDYKLNLHNACKHKGENVNEFKESNNMRYHCKYGDVQINDYEMLYVNYVHFLHIFCENDKHAHCLNVKDVRDTSYQTEKAQSDFLSHQHGENTTIRNRSVGNMHVDDHLKENKKERVYNVPISHIGNNNNNGLSHHCKGYTYGGNKILPQSYGVSKESNNLKEWKNCIYAENTQHNCEIDTLPKEQMLSTNRKDKLKIEYRRNLWDKGLNKVRLFCRCRKRIIKILTKGGERNKSTLMFMHKIRKITQNLCKLSNVRYKIFIMHELFRIFFRKEIAKKTTCTKGIETKVGSRKPLKIVLNRKINKVKTEIVREHFHSDGSPSEMGKGEKRKGEKRQGDKPNTTALIRRRINEEMEKLKEMKKQKVERKRTHTEDAFTNPYHRREPFKEGKEKRDFRIVSKRSRSDTPNNKGDFLKDQHIEGSSEKDKRNIARIDSDNTGEYYVYLKGYLNVYLSENMKVTFERGNIFFKKSGTVGHLDMHFDHRFAHLFFNKILVTCIEEIQIRRVPRMLFSPRPKGRRSRKSGENADSSDRTGDRRGRSNSSERSLGRTESTVRRVRRERRDRRRTNQKSYPQDRRRSHHRSCIPLQSRSKSDEEEGFYTSNELRSEEIAILFQILYPKFYKCFPKLNIDSILGIDNNLLCLPPDEEHTLHGVKSTIFEKVGDDSLFCYNLFLQKYVNVKNDEHITSYKSYDFFNNFTKDIILTISLHLNKTLGELSIFHKLYEEYEHLRHLTGWMFYSKSATTEMVEDEERYFNIMRDYFNNVIVPHCSGATYHSPN</sequence>
<dbReference type="EMBL" id="FLQV01000104">
    <property type="protein sequence ID" value="SBS81401.1"/>
    <property type="molecule type" value="Genomic_DNA"/>
</dbReference>
<feature type="compositionally biased region" description="Basic and acidic residues" evidence="1">
    <location>
        <begin position="1010"/>
        <end position="1024"/>
    </location>
</feature>
<feature type="region of interest" description="Disordered" evidence="1">
    <location>
        <begin position="956"/>
        <end position="1024"/>
    </location>
</feature>
<feature type="compositionally biased region" description="Basic residues" evidence="1">
    <location>
        <begin position="1153"/>
        <end position="1166"/>
    </location>
</feature>
<gene>
    <name evidence="2" type="ORF">POVCU1_005440</name>
</gene>
<feature type="compositionally biased region" description="Basic and acidic residues" evidence="1">
    <location>
        <begin position="923"/>
        <end position="936"/>
    </location>
</feature>
<feature type="region of interest" description="Disordered" evidence="1">
    <location>
        <begin position="325"/>
        <end position="353"/>
    </location>
</feature>
<protein>
    <submittedName>
        <fullName evidence="2">Uncharacterized protein</fullName>
    </submittedName>
</protein>
<evidence type="ECO:0000313" key="2">
    <source>
        <dbReference type="EMBL" id="SBS81401.1"/>
    </source>
</evidence>